<evidence type="ECO:0000256" key="1">
    <source>
        <dbReference type="ARBA" id="ARBA00005964"/>
    </source>
</evidence>
<reference evidence="4 5" key="1">
    <citation type="submission" date="2018-04" db="EMBL/GenBank/DDBJ databases">
        <title>The genome of golden apple snail Pomacea canaliculata provides insight into stress tolerance and invasive adaptation.</title>
        <authorList>
            <person name="Liu C."/>
            <person name="Liu B."/>
            <person name="Ren Y."/>
            <person name="Zhang Y."/>
            <person name="Wang H."/>
            <person name="Li S."/>
            <person name="Jiang F."/>
            <person name="Yin L."/>
            <person name="Zhang G."/>
            <person name="Qian W."/>
            <person name="Fan W."/>
        </authorList>
    </citation>
    <scope>NUCLEOTIDE SEQUENCE [LARGE SCALE GENOMIC DNA]</scope>
    <source>
        <strain evidence="4">SZHN2017</strain>
        <tissue evidence="4">Muscle</tissue>
    </source>
</reference>
<evidence type="ECO:0000259" key="3">
    <source>
        <dbReference type="Pfam" id="PF00135"/>
    </source>
</evidence>
<dbReference type="OrthoDB" id="3200163at2759"/>
<name>A0A2T7NQ84_POMCA</name>
<keyword evidence="5" id="KW-1185">Reference proteome</keyword>
<dbReference type="Pfam" id="PF00135">
    <property type="entry name" value="COesterase"/>
    <property type="match status" value="1"/>
</dbReference>
<dbReference type="PANTHER" id="PTHR43903">
    <property type="entry name" value="NEUROLIGIN"/>
    <property type="match status" value="1"/>
</dbReference>
<dbReference type="EMBL" id="PZQS01000010">
    <property type="protein sequence ID" value="PVD23331.1"/>
    <property type="molecule type" value="Genomic_DNA"/>
</dbReference>
<comment type="caution">
    <text evidence="4">The sequence shown here is derived from an EMBL/GenBank/DDBJ whole genome shotgun (WGS) entry which is preliminary data.</text>
</comment>
<dbReference type="InterPro" id="IPR051093">
    <property type="entry name" value="Neuroligin/BSAL"/>
</dbReference>
<dbReference type="AlphaFoldDB" id="A0A2T7NQ84"/>
<evidence type="ECO:0000313" key="4">
    <source>
        <dbReference type="EMBL" id="PVD23331.1"/>
    </source>
</evidence>
<dbReference type="InterPro" id="IPR002018">
    <property type="entry name" value="CarbesteraseB"/>
</dbReference>
<evidence type="ECO:0000256" key="2">
    <source>
        <dbReference type="SAM" id="SignalP"/>
    </source>
</evidence>
<dbReference type="InterPro" id="IPR029058">
    <property type="entry name" value="AB_hydrolase_fold"/>
</dbReference>
<dbReference type="STRING" id="400727.A0A2T7NQ84"/>
<gene>
    <name evidence="4" type="ORF">C0Q70_16599</name>
</gene>
<proteinExistence type="inferred from homology"/>
<organism evidence="4 5">
    <name type="scientific">Pomacea canaliculata</name>
    <name type="common">Golden apple snail</name>
    <dbReference type="NCBI Taxonomy" id="400727"/>
    <lineage>
        <taxon>Eukaryota</taxon>
        <taxon>Metazoa</taxon>
        <taxon>Spiralia</taxon>
        <taxon>Lophotrochozoa</taxon>
        <taxon>Mollusca</taxon>
        <taxon>Gastropoda</taxon>
        <taxon>Caenogastropoda</taxon>
        <taxon>Architaenioglossa</taxon>
        <taxon>Ampullarioidea</taxon>
        <taxon>Ampullariidae</taxon>
        <taxon>Pomacea</taxon>
    </lineage>
</organism>
<feature type="domain" description="Carboxylesterase type B" evidence="3">
    <location>
        <begin position="19"/>
        <end position="532"/>
    </location>
</feature>
<feature type="signal peptide" evidence="2">
    <location>
        <begin position="1"/>
        <end position="17"/>
    </location>
</feature>
<accession>A0A2T7NQ84</accession>
<sequence length="543" mass="58825">MHSVVAMLIVGVLGAAAEDVVVTTTLGRLRGSRVSTGPSTYLDTFLGVPFAKPPVGSLRFARTQPAEPWVGTRDAKNFGPACPQQQQLPRFTTSEDCLTLNIYTHCSADCQAVPVMMWVHGGGFTQGSGMEVNGTELAMRGVVVVTVNYRLDILGFLSTGDDSCPGNYGLLDVIQALKWIKENIASFHGNPDDVTIFGESAGGALTSQLRISPLTKGLIKKAIMESGVSVTPWGKSSPAISLSRSQALATKVGCPTDNGTAALVSCLKDQPLDTLMAAAAAVRASGNFFGPVVETQFGVLPKPPEQLIQEGSGADIVSIRGTNRDEMAMEFKLRANPQYNLQTAETEVMSSAATNFPRGPQEAGRALFKEYVQTIENPTSQQLATGVSQLQSDLAFNYPTIHETRLVVSNQSAARQYVYQFSFLSPSSTMSEVPHAAEIPFVFGEPFGGQSKWTDADRRVSNDVMTMWTNLAKYGKEEDKYGADDMSSVSRDPTPQGVSNITWGAYYEATQFYLRFQETPSLDNHLNQQRMDLLKSLYERFGA</sequence>
<dbReference type="Proteomes" id="UP000245119">
    <property type="component" value="Linkage Group LG10"/>
</dbReference>
<dbReference type="Gene3D" id="3.40.50.1820">
    <property type="entry name" value="alpha/beta hydrolase"/>
    <property type="match status" value="1"/>
</dbReference>
<feature type="chain" id="PRO_5015669233" description="Carboxylesterase type B domain-containing protein" evidence="2">
    <location>
        <begin position="18"/>
        <end position="543"/>
    </location>
</feature>
<evidence type="ECO:0000313" key="5">
    <source>
        <dbReference type="Proteomes" id="UP000245119"/>
    </source>
</evidence>
<protein>
    <recommendedName>
        <fullName evidence="3">Carboxylesterase type B domain-containing protein</fullName>
    </recommendedName>
</protein>
<dbReference type="SUPFAM" id="SSF53474">
    <property type="entry name" value="alpha/beta-Hydrolases"/>
    <property type="match status" value="1"/>
</dbReference>
<keyword evidence="2" id="KW-0732">Signal</keyword>
<comment type="similarity">
    <text evidence="1">Belongs to the type-B carboxylesterase/lipase family.</text>
</comment>